<dbReference type="PANTHER" id="PTHR33133:SF5">
    <property type="entry name" value="OS08G0107100 PROTEIN"/>
    <property type="match status" value="1"/>
</dbReference>
<feature type="transmembrane region" description="Helical" evidence="1">
    <location>
        <begin position="228"/>
        <end position="249"/>
    </location>
</feature>
<sequence length="330" mass="37440">MDREQEELQFLGFFGIFKESIKLILTCSKIFTKITLSLILPLSFTFLSHIFLSMLLSSKIIHNEHTLDRTYEGTAAYNTTSAVISSELTAYWLIKAAYFTFLLIFSLLSTAAVVYTVACVYTAKDITFRKVMSVVPKVWKRLMVTFLWSFAIVFIYNIFFIFIIVIWVVFIRGDHPGNAIVGLIIVIYFVGLVYLSMIWQLAGVVSVLEDRKGLQAMRKSKDLIKGKIVVALALLLMLNLWVLLIQFLFEHFVVVGRSIGIAEKVGFGIVSLLLLSMAFLLGLVVQTVIYFVCKSYHHENIDKSSLADHLEVYLGEYVPLKAKDLQLGEV</sequence>
<keyword evidence="3" id="KW-1185">Reference proteome</keyword>
<feature type="transmembrane region" description="Helical" evidence="1">
    <location>
        <begin position="30"/>
        <end position="52"/>
    </location>
</feature>
<name>A0AAD3S9H0_NEPGR</name>
<keyword evidence="1" id="KW-0472">Membrane</keyword>
<protein>
    <submittedName>
        <fullName evidence="2">Uncharacterized protein</fullName>
    </submittedName>
</protein>
<feature type="transmembrane region" description="Helical" evidence="1">
    <location>
        <begin position="269"/>
        <end position="293"/>
    </location>
</feature>
<evidence type="ECO:0000313" key="2">
    <source>
        <dbReference type="EMBL" id="GMH06699.1"/>
    </source>
</evidence>
<feature type="transmembrane region" description="Helical" evidence="1">
    <location>
        <begin position="142"/>
        <end position="168"/>
    </location>
</feature>
<reference evidence="2" key="1">
    <citation type="submission" date="2023-05" db="EMBL/GenBank/DDBJ databases">
        <title>Nepenthes gracilis genome sequencing.</title>
        <authorList>
            <person name="Fukushima K."/>
        </authorList>
    </citation>
    <scope>NUCLEOTIDE SEQUENCE</scope>
    <source>
        <strain evidence="2">SING2019-196</strain>
    </source>
</reference>
<evidence type="ECO:0000256" key="1">
    <source>
        <dbReference type="SAM" id="Phobius"/>
    </source>
</evidence>
<dbReference type="PANTHER" id="PTHR33133">
    <property type="entry name" value="OS08G0107100 PROTEIN-RELATED"/>
    <property type="match status" value="1"/>
</dbReference>
<accession>A0AAD3S9H0</accession>
<keyword evidence="1" id="KW-1133">Transmembrane helix</keyword>
<dbReference type="AlphaFoldDB" id="A0AAD3S9H0"/>
<comment type="caution">
    <text evidence="2">The sequence shown here is derived from an EMBL/GenBank/DDBJ whole genome shotgun (WGS) entry which is preliminary data.</text>
</comment>
<feature type="transmembrane region" description="Helical" evidence="1">
    <location>
        <begin position="96"/>
        <end position="121"/>
    </location>
</feature>
<proteinExistence type="predicted"/>
<keyword evidence="1" id="KW-0812">Transmembrane</keyword>
<dbReference type="Proteomes" id="UP001279734">
    <property type="component" value="Unassembled WGS sequence"/>
</dbReference>
<feature type="transmembrane region" description="Helical" evidence="1">
    <location>
        <begin position="180"/>
        <end position="208"/>
    </location>
</feature>
<dbReference type="EMBL" id="BSYO01000006">
    <property type="protein sequence ID" value="GMH06699.1"/>
    <property type="molecule type" value="Genomic_DNA"/>
</dbReference>
<evidence type="ECO:0000313" key="3">
    <source>
        <dbReference type="Proteomes" id="UP001279734"/>
    </source>
</evidence>
<gene>
    <name evidence="2" type="ORF">Nepgr_008539</name>
</gene>
<organism evidence="2 3">
    <name type="scientific">Nepenthes gracilis</name>
    <name type="common">Slender pitcher plant</name>
    <dbReference type="NCBI Taxonomy" id="150966"/>
    <lineage>
        <taxon>Eukaryota</taxon>
        <taxon>Viridiplantae</taxon>
        <taxon>Streptophyta</taxon>
        <taxon>Embryophyta</taxon>
        <taxon>Tracheophyta</taxon>
        <taxon>Spermatophyta</taxon>
        <taxon>Magnoliopsida</taxon>
        <taxon>eudicotyledons</taxon>
        <taxon>Gunneridae</taxon>
        <taxon>Pentapetalae</taxon>
        <taxon>Caryophyllales</taxon>
        <taxon>Nepenthaceae</taxon>
        <taxon>Nepenthes</taxon>
    </lineage>
</organism>